<dbReference type="Proteomes" id="UP000218767">
    <property type="component" value="Unassembled WGS sequence"/>
</dbReference>
<evidence type="ECO:0000259" key="9">
    <source>
        <dbReference type="PROSITE" id="PS50109"/>
    </source>
</evidence>
<dbReference type="Pfam" id="PF02518">
    <property type="entry name" value="HATPase_c"/>
    <property type="match status" value="1"/>
</dbReference>
<dbReference type="GO" id="GO:0000156">
    <property type="term" value="F:phosphorelay response regulator activity"/>
    <property type="evidence" value="ECO:0007669"/>
    <property type="project" value="TreeGrafter"/>
</dbReference>
<dbReference type="GO" id="GO:0005524">
    <property type="term" value="F:ATP binding"/>
    <property type="evidence" value="ECO:0007669"/>
    <property type="project" value="UniProtKB-KW"/>
</dbReference>
<evidence type="ECO:0000256" key="1">
    <source>
        <dbReference type="ARBA" id="ARBA00000085"/>
    </source>
</evidence>
<evidence type="ECO:0000256" key="3">
    <source>
        <dbReference type="ARBA" id="ARBA00022679"/>
    </source>
</evidence>
<evidence type="ECO:0000256" key="4">
    <source>
        <dbReference type="ARBA" id="ARBA00022741"/>
    </source>
</evidence>
<dbReference type="EMBL" id="NVUL01000048">
    <property type="protein sequence ID" value="PCI77132.1"/>
    <property type="molecule type" value="Genomic_DNA"/>
</dbReference>
<reference evidence="11" key="1">
    <citation type="submission" date="2017-08" db="EMBL/GenBank/DDBJ databases">
        <title>A dynamic microbial community with high functional redundancy inhabits the cold, oxic subseafloor aquifer.</title>
        <authorList>
            <person name="Tully B.J."/>
            <person name="Wheat C.G."/>
            <person name="Glazer B.T."/>
            <person name="Huber J.A."/>
        </authorList>
    </citation>
    <scope>NUCLEOTIDE SEQUENCE [LARGE SCALE GENOMIC DNA]</scope>
</reference>
<dbReference type="InterPro" id="IPR036890">
    <property type="entry name" value="HATPase_C_sf"/>
</dbReference>
<dbReference type="InterPro" id="IPR003594">
    <property type="entry name" value="HATPase_dom"/>
</dbReference>
<dbReference type="GO" id="GO:0007234">
    <property type="term" value="P:osmosensory signaling via phosphorelay pathway"/>
    <property type="evidence" value="ECO:0007669"/>
    <property type="project" value="TreeGrafter"/>
</dbReference>
<keyword evidence="3" id="KW-0808">Transferase</keyword>
<dbReference type="InterPro" id="IPR005467">
    <property type="entry name" value="His_kinase_dom"/>
</dbReference>
<dbReference type="GO" id="GO:0004673">
    <property type="term" value="F:protein histidine kinase activity"/>
    <property type="evidence" value="ECO:0007669"/>
    <property type="project" value="UniProtKB-EC"/>
</dbReference>
<dbReference type="InterPro" id="IPR050351">
    <property type="entry name" value="BphY/WalK/GraS-like"/>
</dbReference>
<dbReference type="PROSITE" id="PS50109">
    <property type="entry name" value="HIS_KIN"/>
    <property type="match status" value="1"/>
</dbReference>
<keyword evidence="8" id="KW-0472">Membrane</keyword>
<comment type="caution">
    <text evidence="10">The sequence shown here is derived from an EMBL/GenBank/DDBJ whole genome shotgun (WGS) entry which is preliminary data.</text>
</comment>
<dbReference type="PANTHER" id="PTHR42878:SF7">
    <property type="entry name" value="SENSOR HISTIDINE KINASE GLRK"/>
    <property type="match status" value="1"/>
</dbReference>
<dbReference type="Gene3D" id="3.30.565.10">
    <property type="entry name" value="Histidine kinase-like ATPase, C-terminal domain"/>
    <property type="match status" value="1"/>
</dbReference>
<keyword evidence="8" id="KW-1133">Transmembrane helix</keyword>
<dbReference type="PRINTS" id="PR00344">
    <property type="entry name" value="BCTRLSENSOR"/>
</dbReference>
<feature type="transmembrane region" description="Helical" evidence="8">
    <location>
        <begin position="35"/>
        <end position="55"/>
    </location>
</feature>
<dbReference type="SUPFAM" id="SSF55874">
    <property type="entry name" value="ATPase domain of HSP90 chaperone/DNA topoisomerase II/histidine kinase"/>
    <property type="match status" value="1"/>
</dbReference>
<name>A0A2A4X376_9GAMM</name>
<protein>
    <recommendedName>
        <fullName evidence="2">histidine kinase</fullName>
        <ecNumber evidence="2">2.7.13.3</ecNumber>
    </recommendedName>
</protein>
<feature type="transmembrane region" description="Helical" evidence="8">
    <location>
        <begin position="6"/>
        <end position="28"/>
    </location>
</feature>
<evidence type="ECO:0000256" key="7">
    <source>
        <dbReference type="ARBA" id="ARBA00023012"/>
    </source>
</evidence>
<evidence type="ECO:0000256" key="2">
    <source>
        <dbReference type="ARBA" id="ARBA00012438"/>
    </source>
</evidence>
<evidence type="ECO:0000313" key="11">
    <source>
        <dbReference type="Proteomes" id="UP000218767"/>
    </source>
</evidence>
<feature type="domain" description="Histidine kinase" evidence="9">
    <location>
        <begin position="230"/>
        <end position="450"/>
    </location>
</feature>
<gene>
    <name evidence="10" type="ORF">COB20_08705</name>
</gene>
<keyword evidence="5 10" id="KW-0418">Kinase</keyword>
<comment type="catalytic activity">
    <reaction evidence="1">
        <text>ATP + protein L-histidine = ADP + protein N-phospho-L-histidine.</text>
        <dbReference type="EC" id="2.7.13.3"/>
    </reaction>
</comment>
<evidence type="ECO:0000313" key="10">
    <source>
        <dbReference type="EMBL" id="PCI77132.1"/>
    </source>
</evidence>
<dbReference type="EC" id="2.7.13.3" evidence="2"/>
<evidence type="ECO:0000256" key="6">
    <source>
        <dbReference type="ARBA" id="ARBA00022840"/>
    </source>
</evidence>
<accession>A0A2A4X376</accession>
<dbReference type="AlphaFoldDB" id="A0A2A4X376"/>
<sequence length="450" mass="50591">MAFNRFGLLLLVRFLLLTVGLYCFIYLFNHPRFHATTLFMFFILLALTWELWFFINKTNRELSRFFSAARYSDFGQQFNFSDAGGSFTDLGETFNTILGKLRQQKQKQEQQIRHMSAMIEHIPTPLLSVLQDGSILLRNNAARQLFGSISILNIADLRQFGDDFCNKIASSKAGKKQMSKFSIDDIESDVMISSIKFTTGKDTESLVSLQDIGNELETTQLKAWEDLARVLTHEIMNSITPVASLSQTIVDMVDDADQKALKPEQYRQSLDEIGEAAVTVARRSNNLVKFVSNYRKLTKLPSPKKSKLDLQELFEHVIRLMDADSSEHTVKLVSNISPSSLNVYADREMIEQTLINLVRNSKQALTERKEGEVILSAYLNSRGNVIIEVSDNGTGIEEKLLRKIFVPYFTTKSDGSGIGLALARQFMISHGGSIGAANNSTGGSKFILSF</sequence>
<keyword evidence="7" id="KW-0902">Two-component regulatory system</keyword>
<keyword evidence="8" id="KW-0812">Transmembrane</keyword>
<keyword evidence="6" id="KW-0067">ATP-binding</keyword>
<dbReference type="GO" id="GO:0030295">
    <property type="term" value="F:protein kinase activator activity"/>
    <property type="evidence" value="ECO:0007669"/>
    <property type="project" value="TreeGrafter"/>
</dbReference>
<evidence type="ECO:0000256" key="5">
    <source>
        <dbReference type="ARBA" id="ARBA00022777"/>
    </source>
</evidence>
<dbReference type="InterPro" id="IPR004358">
    <property type="entry name" value="Sig_transdc_His_kin-like_C"/>
</dbReference>
<proteinExistence type="predicted"/>
<organism evidence="10 11">
    <name type="scientific">SAR86 cluster bacterium</name>
    <dbReference type="NCBI Taxonomy" id="2030880"/>
    <lineage>
        <taxon>Bacteria</taxon>
        <taxon>Pseudomonadati</taxon>
        <taxon>Pseudomonadota</taxon>
        <taxon>Gammaproteobacteria</taxon>
        <taxon>SAR86 cluster</taxon>
    </lineage>
</organism>
<dbReference type="SMART" id="SM00387">
    <property type="entry name" value="HATPase_c"/>
    <property type="match status" value="1"/>
</dbReference>
<evidence type="ECO:0000256" key="8">
    <source>
        <dbReference type="SAM" id="Phobius"/>
    </source>
</evidence>
<dbReference type="PANTHER" id="PTHR42878">
    <property type="entry name" value="TWO-COMPONENT HISTIDINE KINASE"/>
    <property type="match status" value="1"/>
</dbReference>
<keyword evidence="4" id="KW-0547">Nucleotide-binding</keyword>